<evidence type="ECO:0000313" key="2">
    <source>
        <dbReference type="Proteomes" id="UP001189429"/>
    </source>
</evidence>
<comment type="caution">
    <text evidence="1">The sequence shown here is derived from an EMBL/GenBank/DDBJ whole genome shotgun (WGS) entry which is preliminary data.</text>
</comment>
<organism evidence="1 2">
    <name type="scientific">Prorocentrum cordatum</name>
    <dbReference type="NCBI Taxonomy" id="2364126"/>
    <lineage>
        <taxon>Eukaryota</taxon>
        <taxon>Sar</taxon>
        <taxon>Alveolata</taxon>
        <taxon>Dinophyceae</taxon>
        <taxon>Prorocentrales</taxon>
        <taxon>Prorocentraceae</taxon>
        <taxon>Prorocentrum</taxon>
    </lineage>
</organism>
<accession>A0ABN9RJ61</accession>
<proteinExistence type="predicted"/>
<keyword evidence="2" id="KW-1185">Reference proteome</keyword>
<dbReference type="EMBL" id="CAUYUJ010006651">
    <property type="protein sequence ID" value="CAK0818103.1"/>
    <property type="molecule type" value="Genomic_DNA"/>
</dbReference>
<evidence type="ECO:0000313" key="1">
    <source>
        <dbReference type="EMBL" id="CAK0818103.1"/>
    </source>
</evidence>
<dbReference type="Proteomes" id="UP001189429">
    <property type="component" value="Unassembled WGS sequence"/>
</dbReference>
<reference evidence="1" key="1">
    <citation type="submission" date="2023-10" db="EMBL/GenBank/DDBJ databases">
        <authorList>
            <person name="Chen Y."/>
            <person name="Shah S."/>
            <person name="Dougan E. K."/>
            <person name="Thang M."/>
            <person name="Chan C."/>
        </authorList>
    </citation>
    <scope>NUCLEOTIDE SEQUENCE [LARGE SCALE GENOMIC DNA]</scope>
</reference>
<protein>
    <submittedName>
        <fullName evidence="1">Uncharacterized protein</fullName>
    </submittedName>
</protein>
<name>A0ABN9RJ61_9DINO</name>
<gene>
    <name evidence="1" type="ORF">PCOR1329_LOCUS20474</name>
</gene>
<sequence length="165" mass="18866">MDPCQYELHQWDKANQMTFDANKESNTHFFQITMTDLVLQSAKDGRWKLKAILKTRKYNAGAQLVLLRKAQVLSFIEYRTAAIYHTCKTALEALDHVQDKLTEAARASKEEALLAFKLAPLSSRRDIAMFGLIHRSVLGRDPGHFKQLFKLDTKSGASRSGRRRL</sequence>